<organism evidence="1 2">
    <name type="scientific">Dermatophagoides farinae</name>
    <name type="common">American house dust mite</name>
    <dbReference type="NCBI Taxonomy" id="6954"/>
    <lineage>
        <taxon>Eukaryota</taxon>
        <taxon>Metazoa</taxon>
        <taxon>Ecdysozoa</taxon>
        <taxon>Arthropoda</taxon>
        <taxon>Chelicerata</taxon>
        <taxon>Arachnida</taxon>
        <taxon>Acari</taxon>
        <taxon>Acariformes</taxon>
        <taxon>Sarcoptiformes</taxon>
        <taxon>Astigmata</taxon>
        <taxon>Psoroptidia</taxon>
        <taxon>Analgoidea</taxon>
        <taxon>Pyroglyphidae</taxon>
        <taxon>Dermatophagoidinae</taxon>
        <taxon>Dermatophagoides</taxon>
    </lineage>
</organism>
<gene>
    <name evidence="1" type="ORF">DERF_014021</name>
</gene>
<reference evidence="1" key="2">
    <citation type="journal article" date="2022" name="Res Sq">
        <title>Comparative Genomics Reveals Insights into the Divergent Evolution of Astigmatic Mites and Household Pest Adaptations.</title>
        <authorList>
            <person name="Xiong Q."/>
            <person name="Wan A.T.-Y."/>
            <person name="Liu X.-Y."/>
            <person name="Fung C.S.-H."/>
            <person name="Xiao X."/>
            <person name="Malainual N."/>
            <person name="Hou J."/>
            <person name="Wang L."/>
            <person name="Wang M."/>
            <person name="Yang K."/>
            <person name="Cui Y."/>
            <person name="Leung E."/>
            <person name="Nong W."/>
            <person name="Shin S.-K."/>
            <person name="Au S."/>
            <person name="Jeong K.Y."/>
            <person name="Chew F.T."/>
            <person name="Hui J."/>
            <person name="Leung T.F."/>
            <person name="Tungtrongchitr A."/>
            <person name="Zhong N."/>
            <person name="Liu Z."/>
            <person name="Tsui S."/>
        </authorList>
    </citation>
    <scope>NUCLEOTIDE SEQUENCE</scope>
    <source>
        <strain evidence="1">Derf</strain>
        <tissue evidence="1">Whole organism</tissue>
    </source>
</reference>
<dbReference type="EMBL" id="ASGP02000007">
    <property type="protein sequence ID" value="KAH9498101.1"/>
    <property type="molecule type" value="Genomic_DNA"/>
</dbReference>
<protein>
    <submittedName>
        <fullName evidence="1">Uncharacterized protein</fullName>
    </submittedName>
</protein>
<dbReference type="Proteomes" id="UP000790347">
    <property type="component" value="Unassembled WGS sequence"/>
</dbReference>
<sequence>MKVPKPGKKTNLGNSYRLVLGPRCGNILLINFSPSQRGQDVHGPSIRDDVTYCLCNSLPSFQCMLMTIMQMAYCWGSKCQAHLSGNKN</sequence>
<dbReference type="AlphaFoldDB" id="A0A922HRG2"/>
<keyword evidence="2" id="KW-1185">Reference proteome</keyword>
<comment type="caution">
    <text evidence="1">The sequence shown here is derived from an EMBL/GenBank/DDBJ whole genome shotgun (WGS) entry which is preliminary data.</text>
</comment>
<evidence type="ECO:0000313" key="1">
    <source>
        <dbReference type="EMBL" id="KAH9498101.1"/>
    </source>
</evidence>
<name>A0A922HRG2_DERFA</name>
<accession>A0A922HRG2</accession>
<proteinExistence type="predicted"/>
<evidence type="ECO:0000313" key="2">
    <source>
        <dbReference type="Proteomes" id="UP000790347"/>
    </source>
</evidence>
<reference evidence="1" key="1">
    <citation type="submission" date="2013-05" db="EMBL/GenBank/DDBJ databases">
        <authorList>
            <person name="Yim A.K.Y."/>
            <person name="Chan T.F."/>
            <person name="Ji K.M."/>
            <person name="Liu X.Y."/>
            <person name="Zhou J.W."/>
            <person name="Li R.Q."/>
            <person name="Yang K.Y."/>
            <person name="Li J."/>
            <person name="Li M."/>
            <person name="Law P.T.W."/>
            <person name="Wu Y.L."/>
            <person name="Cai Z.L."/>
            <person name="Qin H."/>
            <person name="Bao Y."/>
            <person name="Leung R.K.K."/>
            <person name="Ng P.K.S."/>
            <person name="Zou J."/>
            <person name="Zhong X.J."/>
            <person name="Ran P.X."/>
            <person name="Zhong N.S."/>
            <person name="Liu Z.G."/>
            <person name="Tsui S.K.W."/>
        </authorList>
    </citation>
    <scope>NUCLEOTIDE SEQUENCE</scope>
    <source>
        <strain evidence="1">Derf</strain>
        <tissue evidence="1">Whole organism</tissue>
    </source>
</reference>